<evidence type="ECO:0000256" key="2">
    <source>
        <dbReference type="ARBA" id="ARBA00022729"/>
    </source>
</evidence>
<reference evidence="5" key="2">
    <citation type="submission" date="2020-05" db="UniProtKB">
        <authorList>
            <consortium name="EnsemblMetazoa"/>
        </authorList>
    </citation>
    <scope>IDENTIFICATION</scope>
    <source>
        <strain evidence="5">IAEA</strain>
    </source>
</reference>
<name>A0A1B0B5J7_9MUSC</name>
<protein>
    <recommendedName>
        <fullName evidence="4">LRRNT domain-containing protein</fullName>
    </recommendedName>
</protein>
<dbReference type="EnsemblMetazoa" id="GPPI019587-RA">
    <property type="protein sequence ID" value="GPPI019587-PA"/>
    <property type="gene ID" value="GPPI019587"/>
</dbReference>
<keyword evidence="3" id="KW-0812">Transmembrane</keyword>
<keyword evidence="1" id="KW-0433">Leucine-rich repeat</keyword>
<feature type="transmembrane region" description="Helical" evidence="3">
    <location>
        <begin position="9"/>
        <end position="28"/>
    </location>
</feature>
<dbReference type="EMBL" id="JXJN01008753">
    <property type="status" value="NOT_ANNOTATED_CDS"/>
    <property type="molecule type" value="Genomic_DNA"/>
</dbReference>
<dbReference type="STRING" id="67801.A0A1B0B5J7"/>
<dbReference type="Gene3D" id="3.80.10.10">
    <property type="entry name" value="Ribonuclease Inhibitor"/>
    <property type="match status" value="1"/>
</dbReference>
<sequence>MFRLITSNILIELMLLFSIVIAPTFGFYCPTSCNCFQRTVRCIRARLTSIPKLPQDANVVNTLVWNVYVEKMSFTTYNITNLLGTNLERNYDDLSHRFRC</sequence>
<dbReference type="Proteomes" id="UP000092460">
    <property type="component" value="Unassembled WGS sequence"/>
</dbReference>
<feature type="domain" description="LRRNT" evidence="4">
    <location>
        <begin position="28"/>
        <end position="59"/>
    </location>
</feature>
<proteinExistence type="predicted"/>
<keyword evidence="6" id="KW-1185">Reference proteome</keyword>
<keyword evidence="3" id="KW-0472">Membrane</keyword>
<reference evidence="6" key="1">
    <citation type="submission" date="2015-01" db="EMBL/GenBank/DDBJ databases">
        <authorList>
            <person name="Aksoy S."/>
            <person name="Warren W."/>
            <person name="Wilson R.K."/>
        </authorList>
    </citation>
    <scope>NUCLEOTIDE SEQUENCE [LARGE SCALE GENOMIC DNA]</scope>
    <source>
        <strain evidence="6">IAEA</strain>
    </source>
</reference>
<dbReference type="EMBL" id="JXJN01008755">
    <property type="status" value="NOT_ANNOTATED_CDS"/>
    <property type="molecule type" value="Genomic_DNA"/>
</dbReference>
<dbReference type="InterPro" id="IPR032675">
    <property type="entry name" value="LRR_dom_sf"/>
</dbReference>
<evidence type="ECO:0000259" key="4">
    <source>
        <dbReference type="SMART" id="SM00013"/>
    </source>
</evidence>
<dbReference type="AlphaFoldDB" id="A0A1B0B5J7"/>
<evidence type="ECO:0000313" key="5">
    <source>
        <dbReference type="EnsemblMetazoa" id="GPPI019587-PA"/>
    </source>
</evidence>
<evidence type="ECO:0000256" key="1">
    <source>
        <dbReference type="ARBA" id="ARBA00022614"/>
    </source>
</evidence>
<dbReference type="EMBL" id="JXJN01008754">
    <property type="status" value="NOT_ANNOTATED_CDS"/>
    <property type="molecule type" value="Genomic_DNA"/>
</dbReference>
<organism evidence="5 6">
    <name type="scientific">Glossina palpalis gambiensis</name>
    <dbReference type="NCBI Taxonomy" id="67801"/>
    <lineage>
        <taxon>Eukaryota</taxon>
        <taxon>Metazoa</taxon>
        <taxon>Ecdysozoa</taxon>
        <taxon>Arthropoda</taxon>
        <taxon>Hexapoda</taxon>
        <taxon>Insecta</taxon>
        <taxon>Pterygota</taxon>
        <taxon>Neoptera</taxon>
        <taxon>Endopterygota</taxon>
        <taxon>Diptera</taxon>
        <taxon>Brachycera</taxon>
        <taxon>Muscomorpha</taxon>
        <taxon>Hippoboscoidea</taxon>
        <taxon>Glossinidae</taxon>
        <taxon>Glossina</taxon>
    </lineage>
</organism>
<keyword evidence="3" id="KW-1133">Transmembrane helix</keyword>
<keyword evidence="2" id="KW-0732">Signal</keyword>
<evidence type="ECO:0000256" key="3">
    <source>
        <dbReference type="SAM" id="Phobius"/>
    </source>
</evidence>
<evidence type="ECO:0000313" key="6">
    <source>
        <dbReference type="Proteomes" id="UP000092460"/>
    </source>
</evidence>
<dbReference type="InterPro" id="IPR000372">
    <property type="entry name" value="LRRNT"/>
</dbReference>
<dbReference type="VEuPathDB" id="VectorBase:GPPI019587"/>
<dbReference type="SMART" id="SM00013">
    <property type="entry name" value="LRRNT"/>
    <property type="match status" value="1"/>
</dbReference>
<accession>A0A1B0B5J7</accession>